<dbReference type="Pfam" id="PF01301">
    <property type="entry name" value="Glyco_hydro_35"/>
    <property type="match status" value="1"/>
</dbReference>
<feature type="chain" id="PRO_5005488844" description="Beta-galactosidase" evidence="9">
    <location>
        <begin position="22"/>
        <end position="648"/>
    </location>
</feature>
<dbReference type="Pfam" id="PF21467">
    <property type="entry name" value="BetaGal_gal-bd"/>
    <property type="match status" value="1"/>
</dbReference>
<name>A0A0K2ULT6_LEPSM</name>
<dbReference type="FunFam" id="3.20.20.80:FF:000017">
    <property type="entry name" value="Beta-galactosidase"/>
    <property type="match status" value="1"/>
</dbReference>
<evidence type="ECO:0000256" key="5">
    <source>
        <dbReference type="ARBA" id="ARBA00023295"/>
    </source>
</evidence>
<dbReference type="AlphaFoldDB" id="A0A0K2ULT6"/>
<protein>
    <recommendedName>
        <fullName evidence="7">Beta-galactosidase</fullName>
        <ecNumber evidence="7">3.2.1.23</ecNumber>
    </recommendedName>
</protein>
<reference evidence="13" key="1">
    <citation type="submission" date="2014-05" db="EMBL/GenBank/DDBJ databases">
        <authorList>
            <person name="Chronopoulou M."/>
        </authorList>
    </citation>
    <scope>NUCLEOTIDE SEQUENCE</scope>
    <source>
        <tissue evidence="13">Whole organism</tissue>
    </source>
</reference>
<feature type="domain" description="Glycoside hydrolase 35 catalytic" evidence="10">
    <location>
        <begin position="33"/>
        <end position="354"/>
    </location>
</feature>
<dbReference type="OrthoDB" id="1657402at2759"/>
<dbReference type="GO" id="GO:0005975">
    <property type="term" value="P:carbohydrate metabolic process"/>
    <property type="evidence" value="ECO:0007669"/>
    <property type="project" value="InterPro"/>
</dbReference>
<dbReference type="Pfam" id="PF21317">
    <property type="entry name" value="BetaGal_ABD_1"/>
    <property type="match status" value="1"/>
</dbReference>
<dbReference type="InterPro" id="IPR031330">
    <property type="entry name" value="Gly_Hdrlase_35_cat"/>
</dbReference>
<keyword evidence="5 7" id="KW-0326">Glycosidase</keyword>
<feature type="active site" description="Proton donor" evidence="6">
    <location>
        <position position="181"/>
    </location>
</feature>
<evidence type="ECO:0000256" key="3">
    <source>
        <dbReference type="ARBA" id="ARBA00022801"/>
    </source>
</evidence>
<evidence type="ECO:0000256" key="2">
    <source>
        <dbReference type="ARBA" id="ARBA00022729"/>
    </source>
</evidence>
<feature type="active site" description="Nucleophile" evidence="6">
    <location>
        <position position="265"/>
    </location>
</feature>
<dbReference type="GO" id="GO:0004565">
    <property type="term" value="F:beta-galactosidase activity"/>
    <property type="evidence" value="ECO:0007669"/>
    <property type="project" value="UniProtKB-EC"/>
</dbReference>
<dbReference type="InterPro" id="IPR008979">
    <property type="entry name" value="Galactose-bd-like_sf"/>
</dbReference>
<comment type="catalytic activity">
    <reaction evidence="7">
        <text>Hydrolysis of terminal non-reducing beta-D-galactose residues in beta-D-galactosides.</text>
        <dbReference type="EC" id="3.2.1.23"/>
    </reaction>
</comment>
<evidence type="ECO:0000256" key="4">
    <source>
        <dbReference type="ARBA" id="ARBA00023180"/>
    </source>
</evidence>
<gene>
    <name evidence="13" type="primary">GLB1</name>
</gene>
<sequence>MKIRIEFLVSILQCLLSFSSSKRSFLVDNESNTFLKDGKPFQYLSGSVHYARIPPEYWEDRMKKIRAGGFNAIQFYVEWKLHEPRPGKYNFSGSRNIEKFIQLAQSNDLLVILRPGPYIDGERDMGGLPSWLLENGTISLRKSDPKFTDPVLSWFSKLFSILKKYLYSNGGPIIMIQVENEYGSFGCDTSYLSTLRESIYSNVGGPDKVLLFTTDGASVNLMRCGYVPETLSTVDFGPGSPPKSMEGSLNQSQLFRPRGPLVNSEFYTGWLDHWGRPHAKGDTKVVSEALDWLLGNNVSVNLYMVHGGTSFGFEAGANGPPFAPNPTSYDYDAPISEAGDMTAKYEAIKAVASKYFTIPKIHVQNSTKINHGQVFLKSTSNLLFSKEYLYSKRKISKNPLSFEDLNQESGFVLYETFIPRGRVYSSPVTLQIASINDRGNVFLNEKPLGVLTRMFDSPKSISILGLKGGEKISILVENQGRICFGNGISEHKGILSQVFLGKEPLHNWNNTGFDFVDIPQLENHLQKYQISENWLENRMRRRSIRHSQGQNSFWFGEFKFMCPKNVLFDTFVDISGWSKGIVFLNGFNLGRYWPVVGPQETLYLPGSILICNGVNRITLFEQDGAPENRSEQFITLVDQHRIDGPTPQ</sequence>
<dbReference type="SUPFAM" id="SSF49785">
    <property type="entry name" value="Galactose-binding domain-like"/>
    <property type="match status" value="1"/>
</dbReference>
<feature type="domain" description="Beta-galactosidase galactose-binding" evidence="12">
    <location>
        <begin position="559"/>
        <end position="609"/>
    </location>
</feature>
<evidence type="ECO:0000256" key="7">
    <source>
        <dbReference type="RuleBase" id="RU000675"/>
    </source>
</evidence>
<evidence type="ECO:0000256" key="1">
    <source>
        <dbReference type="ARBA" id="ARBA00009809"/>
    </source>
</evidence>
<keyword evidence="2 9" id="KW-0732">Signal</keyword>
<dbReference type="PANTHER" id="PTHR23421">
    <property type="entry name" value="BETA-GALACTOSIDASE RELATED"/>
    <property type="match status" value="1"/>
</dbReference>
<dbReference type="EC" id="3.2.1.23" evidence="7"/>
<dbReference type="InterPro" id="IPR019801">
    <property type="entry name" value="Glyco_hydro_35_CS"/>
</dbReference>
<evidence type="ECO:0000259" key="10">
    <source>
        <dbReference type="Pfam" id="PF01301"/>
    </source>
</evidence>
<dbReference type="InterPro" id="IPR001944">
    <property type="entry name" value="Glycoside_Hdrlase_35"/>
</dbReference>
<keyword evidence="4" id="KW-0325">Glycoprotein</keyword>
<accession>A0A0K2ULT6</accession>
<dbReference type="InterPro" id="IPR017853">
    <property type="entry name" value="GH"/>
</dbReference>
<feature type="domain" description="Beta-galactosidase 1-like first all-beta" evidence="11">
    <location>
        <begin position="399"/>
        <end position="510"/>
    </location>
</feature>
<evidence type="ECO:0000313" key="13">
    <source>
        <dbReference type="EMBL" id="CDW39238.1"/>
    </source>
</evidence>
<feature type="signal peptide" evidence="9">
    <location>
        <begin position="1"/>
        <end position="21"/>
    </location>
</feature>
<evidence type="ECO:0000259" key="11">
    <source>
        <dbReference type="Pfam" id="PF21317"/>
    </source>
</evidence>
<organism evidence="13">
    <name type="scientific">Lepeophtheirus salmonis</name>
    <name type="common">Salmon louse</name>
    <name type="synonym">Caligus salmonis</name>
    <dbReference type="NCBI Taxonomy" id="72036"/>
    <lineage>
        <taxon>Eukaryota</taxon>
        <taxon>Metazoa</taxon>
        <taxon>Ecdysozoa</taxon>
        <taxon>Arthropoda</taxon>
        <taxon>Crustacea</taxon>
        <taxon>Multicrustacea</taxon>
        <taxon>Hexanauplia</taxon>
        <taxon>Copepoda</taxon>
        <taxon>Siphonostomatoida</taxon>
        <taxon>Caligidae</taxon>
        <taxon>Lepeophtheirus</taxon>
    </lineage>
</organism>
<evidence type="ECO:0000259" key="12">
    <source>
        <dbReference type="Pfam" id="PF21467"/>
    </source>
</evidence>
<dbReference type="PRINTS" id="PR00742">
    <property type="entry name" value="GLHYDRLASE35"/>
</dbReference>
<evidence type="ECO:0000256" key="6">
    <source>
        <dbReference type="PIRSR" id="PIRSR006336-1"/>
    </source>
</evidence>
<dbReference type="InterPro" id="IPR048913">
    <property type="entry name" value="BetaGal_gal-bd"/>
</dbReference>
<keyword evidence="3 7" id="KW-0378">Hydrolase</keyword>
<comment type="similarity">
    <text evidence="1 8">Belongs to the glycosyl hydrolase 35 family.</text>
</comment>
<dbReference type="SUPFAM" id="SSF51445">
    <property type="entry name" value="(Trans)glycosidases"/>
    <property type="match status" value="1"/>
</dbReference>
<proteinExistence type="inferred from homology"/>
<dbReference type="EMBL" id="HACA01021877">
    <property type="protein sequence ID" value="CDW39238.1"/>
    <property type="molecule type" value="Transcribed_RNA"/>
</dbReference>
<evidence type="ECO:0000256" key="8">
    <source>
        <dbReference type="RuleBase" id="RU003679"/>
    </source>
</evidence>
<evidence type="ECO:0000256" key="9">
    <source>
        <dbReference type="SAM" id="SignalP"/>
    </source>
</evidence>
<dbReference type="InterPro" id="IPR026283">
    <property type="entry name" value="B-gal_1-like"/>
</dbReference>
<dbReference type="Gene3D" id="2.60.120.260">
    <property type="entry name" value="Galactose-binding domain-like"/>
    <property type="match status" value="2"/>
</dbReference>
<dbReference type="Gene3D" id="3.20.20.80">
    <property type="entry name" value="Glycosidases"/>
    <property type="match status" value="1"/>
</dbReference>
<dbReference type="PIRSF" id="PIRSF006336">
    <property type="entry name" value="B-gal"/>
    <property type="match status" value="1"/>
</dbReference>
<dbReference type="InterPro" id="IPR048912">
    <property type="entry name" value="BetaGal1-like_ABD1"/>
</dbReference>
<dbReference type="PROSITE" id="PS01182">
    <property type="entry name" value="GLYCOSYL_HYDROL_F35"/>
    <property type="match status" value="1"/>
</dbReference>